<dbReference type="InterPro" id="IPR011335">
    <property type="entry name" value="Restrct_endonuc-II-like"/>
</dbReference>
<dbReference type="Pfam" id="PF05685">
    <property type="entry name" value="Uma2"/>
    <property type="match status" value="1"/>
</dbReference>
<dbReference type="PANTHER" id="PTHR34107">
    <property type="entry name" value="SLL0198 PROTEIN-RELATED"/>
    <property type="match status" value="1"/>
</dbReference>
<evidence type="ECO:0000259" key="1">
    <source>
        <dbReference type="Pfam" id="PF05685"/>
    </source>
</evidence>
<organism evidence="2 3">
    <name type="scientific">Parafilimonas terrae</name>
    <dbReference type="NCBI Taxonomy" id="1465490"/>
    <lineage>
        <taxon>Bacteria</taxon>
        <taxon>Pseudomonadati</taxon>
        <taxon>Bacteroidota</taxon>
        <taxon>Chitinophagia</taxon>
        <taxon>Chitinophagales</taxon>
        <taxon>Chitinophagaceae</taxon>
        <taxon>Parafilimonas</taxon>
    </lineage>
</organism>
<dbReference type="GO" id="GO:0004519">
    <property type="term" value="F:endonuclease activity"/>
    <property type="evidence" value="ECO:0007669"/>
    <property type="project" value="UniProtKB-KW"/>
</dbReference>
<keyword evidence="3" id="KW-1185">Reference proteome</keyword>
<name>A0A1I5V5E0_9BACT</name>
<dbReference type="RefSeq" id="WP_090657511.1">
    <property type="nucleotide sequence ID" value="NZ_FOXQ01000004.1"/>
</dbReference>
<dbReference type="InterPro" id="IPR012296">
    <property type="entry name" value="Nuclease_put_TT1808"/>
</dbReference>
<dbReference type="Proteomes" id="UP000199031">
    <property type="component" value="Unassembled WGS sequence"/>
</dbReference>
<dbReference type="InterPro" id="IPR008538">
    <property type="entry name" value="Uma2"/>
</dbReference>
<accession>A0A1I5V5E0</accession>
<evidence type="ECO:0000313" key="3">
    <source>
        <dbReference type="Proteomes" id="UP000199031"/>
    </source>
</evidence>
<keyword evidence="2" id="KW-0255">Endonuclease</keyword>
<feature type="domain" description="Putative restriction endonuclease" evidence="1">
    <location>
        <begin position="14"/>
        <end position="153"/>
    </location>
</feature>
<dbReference type="PANTHER" id="PTHR34107:SF4">
    <property type="entry name" value="SLL1222 PROTEIN"/>
    <property type="match status" value="1"/>
</dbReference>
<keyword evidence="2" id="KW-0540">Nuclease</keyword>
<evidence type="ECO:0000313" key="2">
    <source>
        <dbReference type="EMBL" id="SFQ02680.1"/>
    </source>
</evidence>
<dbReference type="SUPFAM" id="SSF52980">
    <property type="entry name" value="Restriction endonuclease-like"/>
    <property type="match status" value="1"/>
</dbReference>
<keyword evidence="2" id="KW-0378">Hydrolase</keyword>
<dbReference type="STRING" id="1465490.SAMN05444277_104220"/>
<dbReference type="OrthoDB" id="9808428at2"/>
<gene>
    <name evidence="2" type="ORF">SAMN05444277_104220</name>
</gene>
<dbReference type="AlphaFoldDB" id="A0A1I5V5E0"/>
<protein>
    <submittedName>
        <fullName evidence="2">Putative restriction endonuclease</fullName>
    </submittedName>
</protein>
<dbReference type="EMBL" id="FOXQ01000004">
    <property type="protein sequence ID" value="SFQ02680.1"/>
    <property type="molecule type" value="Genomic_DNA"/>
</dbReference>
<reference evidence="2 3" key="1">
    <citation type="submission" date="2016-10" db="EMBL/GenBank/DDBJ databases">
        <authorList>
            <person name="de Groot N.N."/>
        </authorList>
    </citation>
    <scope>NUCLEOTIDE SEQUENCE [LARGE SCALE GENOMIC DNA]</scope>
    <source>
        <strain evidence="2 3">DSM 28286</strain>
    </source>
</reference>
<dbReference type="Gene3D" id="3.90.1570.10">
    <property type="entry name" value="tt1808, chain A"/>
    <property type="match status" value="1"/>
</dbReference>
<proteinExistence type="predicted"/>
<dbReference type="CDD" id="cd06260">
    <property type="entry name" value="DUF820-like"/>
    <property type="match status" value="1"/>
</dbReference>
<sequence>MESMLHPPRTALELFKILPEGTRCQLIDDHIIMSPSPIWKHQDIVKIILFRIESYLRKNPAGKVLSDVDIYINEKNVYRPDIFFVAEEQMDILGDDGYVHGAPHLVIEVLSPGTSKYDKTKKKEIYAEYGVKEYWLIDPQTLQCTGFVNEGTSFKSLPSSQGSFTIALLDIAVNLQS</sequence>